<evidence type="ECO:0000313" key="3">
    <source>
        <dbReference type="EMBL" id="CAL6116728.1"/>
    </source>
</evidence>
<keyword evidence="4" id="KW-1185">Reference proteome</keyword>
<dbReference type="EMBL" id="CAXDID020001072">
    <property type="protein sequence ID" value="CAL6116728.1"/>
    <property type="molecule type" value="Genomic_DNA"/>
</dbReference>
<keyword evidence="1" id="KW-0472">Membrane</keyword>
<dbReference type="EMBL" id="CATOUU010000095">
    <property type="protein sequence ID" value="CAI9916243.1"/>
    <property type="molecule type" value="Genomic_DNA"/>
</dbReference>
<evidence type="ECO:0000256" key="1">
    <source>
        <dbReference type="SAM" id="Phobius"/>
    </source>
</evidence>
<keyword evidence="1" id="KW-1133">Transmembrane helix</keyword>
<protein>
    <submittedName>
        <fullName evidence="3">Hypothetical_protein</fullName>
    </submittedName>
</protein>
<comment type="caution">
    <text evidence="2">The sequence shown here is derived from an EMBL/GenBank/DDBJ whole genome shotgun (WGS) entry which is preliminary data.</text>
</comment>
<keyword evidence="1" id="KW-0812">Transmembrane</keyword>
<sequence>MTSYFDYSQCNNDCYNGYCNSTTVYDNNIYQWRVSYECVDYGSHRYNLGWMLMLLIPAVFLFIFAITCGCHKKKQQQRLAEAPQRAVEYVQMPIMPAMSQ</sequence>
<evidence type="ECO:0000313" key="2">
    <source>
        <dbReference type="EMBL" id="CAI9916243.1"/>
    </source>
</evidence>
<feature type="transmembrane region" description="Helical" evidence="1">
    <location>
        <begin position="50"/>
        <end position="70"/>
    </location>
</feature>
<gene>
    <name evidence="2" type="ORF">HINF_LOCUS3888</name>
    <name evidence="3" type="ORF">HINF_LOCUS79170</name>
</gene>
<dbReference type="Proteomes" id="UP001642409">
    <property type="component" value="Unassembled WGS sequence"/>
</dbReference>
<organism evidence="2">
    <name type="scientific">Hexamita inflata</name>
    <dbReference type="NCBI Taxonomy" id="28002"/>
    <lineage>
        <taxon>Eukaryota</taxon>
        <taxon>Metamonada</taxon>
        <taxon>Diplomonadida</taxon>
        <taxon>Hexamitidae</taxon>
        <taxon>Hexamitinae</taxon>
        <taxon>Hexamita</taxon>
    </lineage>
</organism>
<reference evidence="3 4" key="2">
    <citation type="submission" date="2024-07" db="EMBL/GenBank/DDBJ databases">
        <authorList>
            <person name="Akdeniz Z."/>
        </authorList>
    </citation>
    <scope>NUCLEOTIDE SEQUENCE [LARGE SCALE GENOMIC DNA]</scope>
</reference>
<proteinExistence type="predicted"/>
<accession>A0AA86TL92</accession>
<dbReference type="AlphaFoldDB" id="A0AA86TL92"/>
<name>A0AA86TL92_9EUKA</name>
<evidence type="ECO:0000313" key="4">
    <source>
        <dbReference type="Proteomes" id="UP001642409"/>
    </source>
</evidence>
<reference evidence="2" key="1">
    <citation type="submission" date="2023-06" db="EMBL/GenBank/DDBJ databases">
        <authorList>
            <person name="Kurt Z."/>
        </authorList>
    </citation>
    <scope>NUCLEOTIDE SEQUENCE</scope>
</reference>